<organism evidence="1 2">
    <name type="scientific">Pararobbsia alpina</name>
    <dbReference type="NCBI Taxonomy" id="621374"/>
    <lineage>
        <taxon>Bacteria</taxon>
        <taxon>Pseudomonadati</taxon>
        <taxon>Pseudomonadota</taxon>
        <taxon>Betaproteobacteria</taxon>
        <taxon>Burkholderiales</taxon>
        <taxon>Burkholderiaceae</taxon>
        <taxon>Pararobbsia</taxon>
    </lineage>
</organism>
<gene>
    <name evidence="1" type="ORF">LMG28138_05905</name>
</gene>
<dbReference type="Proteomes" id="UP000494115">
    <property type="component" value="Unassembled WGS sequence"/>
</dbReference>
<dbReference type="AlphaFoldDB" id="A0A6S7BXN0"/>
<sequence length="108" mass="12138">MLSPGSRFMARRAEWVTLKFYDPPNAFQKLTKAEPNIRQSVLIPVDDIKSIAGTSLPPKFELSDSELWLARYGSLSSRGDSESRHPNGEYVSSTLVCRRMLEGGYAEK</sequence>
<protein>
    <submittedName>
        <fullName evidence="1">Uncharacterized protein</fullName>
    </submittedName>
</protein>
<keyword evidence="2" id="KW-1185">Reference proteome</keyword>
<dbReference type="EMBL" id="CADIKM010000097">
    <property type="protein sequence ID" value="CAB3807279.1"/>
    <property type="molecule type" value="Genomic_DNA"/>
</dbReference>
<evidence type="ECO:0000313" key="1">
    <source>
        <dbReference type="EMBL" id="CAB3807279.1"/>
    </source>
</evidence>
<reference evidence="1 2" key="1">
    <citation type="submission" date="2020-04" db="EMBL/GenBank/DDBJ databases">
        <authorList>
            <person name="De Canck E."/>
        </authorList>
    </citation>
    <scope>NUCLEOTIDE SEQUENCE [LARGE SCALE GENOMIC DNA]</scope>
    <source>
        <strain evidence="1 2">LMG 28138</strain>
    </source>
</reference>
<proteinExistence type="predicted"/>
<evidence type="ECO:0000313" key="2">
    <source>
        <dbReference type="Proteomes" id="UP000494115"/>
    </source>
</evidence>
<name>A0A6S7BXN0_9BURK</name>
<accession>A0A6S7BXN0</accession>